<feature type="transmembrane region" description="Helical" evidence="5">
    <location>
        <begin position="412"/>
        <end position="435"/>
    </location>
</feature>
<gene>
    <name evidence="7" type="primary">SLC2A11</name>
</gene>
<dbReference type="EMBL" id="AAQR03184669">
    <property type="status" value="NOT_ANNOTATED_CDS"/>
    <property type="molecule type" value="Genomic_DNA"/>
</dbReference>
<keyword evidence="4 5" id="KW-0472">Membrane</keyword>
<reference evidence="7" key="2">
    <citation type="submission" date="2025-08" db="UniProtKB">
        <authorList>
            <consortium name="Ensembl"/>
        </authorList>
    </citation>
    <scope>IDENTIFICATION</scope>
</reference>
<evidence type="ECO:0000313" key="7">
    <source>
        <dbReference type="Ensembl" id="ENSOGAP00000006544.2"/>
    </source>
</evidence>
<dbReference type="CDD" id="cd17432">
    <property type="entry name" value="MFS_GLUT_Class2"/>
    <property type="match status" value="1"/>
</dbReference>
<feature type="transmembrane region" description="Helical" evidence="5">
    <location>
        <begin position="18"/>
        <end position="36"/>
    </location>
</feature>
<evidence type="ECO:0000256" key="1">
    <source>
        <dbReference type="ARBA" id="ARBA00004141"/>
    </source>
</evidence>
<dbReference type="GO" id="GO:0070837">
    <property type="term" value="P:dehydroascorbic acid transport"/>
    <property type="evidence" value="ECO:0007669"/>
    <property type="project" value="TreeGrafter"/>
</dbReference>
<dbReference type="Proteomes" id="UP000005225">
    <property type="component" value="Unassembled WGS sequence"/>
</dbReference>
<dbReference type="InterPro" id="IPR020846">
    <property type="entry name" value="MFS_dom"/>
</dbReference>
<dbReference type="GO" id="GO:0005654">
    <property type="term" value="C:nucleoplasm"/>
    <property type="evidence" value="ECO:0007669"/>
    <property type="project" value="Ensembl"/>
</dbReference>
<evidence type="ECO:0000256" key="3">
    <source>
        <dbReference type="ARBA" id="ARBA00022989"/>
    </source>
</evidence>
<dbReference type="Ensembl" id="ENSOGAT00000007312.2">
    <property type="protein sequence ID" value="ENSOGAP00000006544.2"/>
    <property type="gene ID" value="ENSOGAG00000007306.2"/>
</dbReference>
<dbReference type="FunFam" id="1.20.1250.20:FF:000029">
    <property type="entry name" value="solute carrier family 2, facilitated glucose transporter member 4"/>
    <property type="match status" value="1"/>
</dbReference>
<dbReference type="PRINTS" id="PR00171">
    <property type="entry name" value="SUGRTRNSPORT"/>
</dbReference>
<keyword evidence="2 5" id="KW-0812">Transmembrane</keyword>
<organism evidence="7 8">
    <name type="scientific">Otolemur garnettii</name>
    <name type="common">Small-eared galago</name>
    <name type="synonym">Garnett's greater bushbaby</name>
    <dbReference type="NCBI Taxonomy" id="30611"/>
    <lineage>
        <taxon>Eukaryota</taxon>
        <taxon>Metazoa</taxon>
        <taxon>Chordata</taxon>
        <taxon>Craniata</taxon>
        <taxon>Vertebrata</taxon>
        <taxon>Euteleostomi</taxon>
        <taxon>Mammalia</taxon>
        <taxon>Eutheria</taxon>
        <taxon>Euarchontoglires</taxon>
        <taxon>Primates</taxon>
        <taxon>Strepsirrhini</taxon>
        <taxon>Lorisiformes</taxon>
        <taxon>Galagidae</taxon>
        <taxon>Otolemur</taxon>
    </lineage>
</organism>
<feature type="transmembrane region" description="Helical" evidence="5">
    <location>
        <begin position="350"/>
        <end position="370"/>
    </location>
</feature>
<feature type="transmembrane region" description="Helical" evidence="5">
    <location>
        <begin position="68"/>
        <end position="92"/>
    </location>
</feature>
<dbReference type="InterPro" id="IPR005829">
    <property type="entry name" value="Sugar_transporter_CS"/>
</dbReference>
<evidence type="ECO:0000256" key="5">
    <source>
        <dbReference type="SAM" id="Phobius"/>
    </source>
</evidence>
<evidence type="ECO:0000256" key="2">
    <source>
        <dbReference type="ARBA" id="ARBA00022692"/>
    </source>
</evidence>
<feature type="transmembrane region" description="Helical" evidence="5">
    <location>
        <begin position="104"/>
        <end position="120"/>
    </location>
</feature>
<dbReference type="InterPro" id="IPR045263">
    <property type="entry name" value="GLUT"/>
</dbReference>
<feature type="transmembrane region" description="Helical" evidence="5">
    <location>
        <begin position="132"/>
        <end position="151"/>
    </location>
</feature>
<dbReference type="GO" id="GO:0005886">
    <property type="term" value="C:plasma membrane"/>
    <property type="evidence" value="ECO:0007669"/>
    <property type="project" value="Ensembl"/>
</dbReference>
<dbReference type="GO" id="GO:0055056">
    <property type="term" value="F:D-glucose transmembrane transporter activity"/>
    <property type="evidence" value="ECO:0007669"/>
    <property type="project" value="Ensembl"/>
</dbReference>
<dbReference type="Pfam" id="PF00083">
    <property type="entry name" value="Sugar_tr"/>
    <property type="match status" value="1"/>
</dbReference>
<dbReference type="GeneTree" id="ENSGT00940000161061"/>
<feature type="transmembrane region" description="Helical" evidence="5">
    <location>
        <begin position="163"/>
        <end position="182"/>
    </location>
</feature>
<dbReference type="InParanoid" id="H0WW21"/>
<sequence>MENEQPPLRPRTQIQGRVLLLTVCAAGIGGTFQFGYNLSIINALTLHIQEFTNETWRARTGGPLPDRLILLVWSLIVSLYPLGGLFGALLAGPLAVTLGKKKSLLVNNIFVVAAAILFGFSRKAGSFEMVMLGRLLTGVSAGVSMSVQPMYLGESASKELRGAVAMTSAIFTALGVVMGQAVGLRELLGSPQAWPLLLASCVVPGALQLISLPLLPESPRYLLTDRGDTDACLAALQWLRGFRDVVGELEDLKEERTACHDCCAWRPWELFQHWALRRQVTSLVVLGSAMELCGNDMIYAYVSTVFREVRVPEKKVQYAIIGTGSCELFSAVVSCVVIERLGRRLLTGGYCLMACWGSIFTVALCLEGSFPGMPYLAMACIFAFILSFGIGPAGVTGILVTELFEQMDGPAAYMVCGALVWTMLFLVGLGFPFVLEGLSHFFFVPFLGVCACAAIYTGLFLPETKGKTFLEISQELHRLNFSRQAHGPSWTGPEVICSTEL</sequence>
<proteinExistence type="predicted"/>
<keyword evidence="3 5" id="KW-1133">Transmembrane helix</keyword>
<dbReference type="PROSITE" id="PS00217">
    <property type="entry name" value="SUGAR_TRANSPORT_2"/>
    <property type="match status" value="1"/>
</dbReference>
<feature type="transmembrane region" description="Helical" evidence="5">
    <location>
        <begin position="283"/>
        <end position="306"/>
    </location>
</feature>
<comment type="subcellular location">
    <subcellularLocation>
        <location evidence="1">Membrane</location>
        <topology evidence="1">Multi-pass membrane protein</topology>
    </subcellularLocation>
</comment>
<dbReference type="PANTHER" id="PTHR23503">
    <property type="entry name" value="SOLUTE CARRIER FAMILY 2"/>
    <property type="match status" value="1"/>
</dbReference>
<reference evidence="7" key="3">
    <citation type="submission" date="2025-09" db="UniProtKB">
        <authorList>
            <consortium name="Ensembl"/>
        </authorList>
    </citation>
    <scope>IDENTIFICATION</scope>
</reference>
<dbReference type="Gene3D" id="1.20.1250.20">
    <property type="entry name" value="MFS general substrate transporter like domains"/>
    <property type="match status" value="1"/>
</dbReference>
<evidence type="ECO:0000259" key="6">
    <source>
        <dbReference type="PROSITE" id="PS50850"/>
    </source>
</evidence>
<dbReference type="PROSITE" id="PS50850">
    <property type="entry name" value="MFS"/>
    <property type="match status" value="1"/>
</dbReference>
<dbReference type="GO" id="GO:0005353">
    <property type="term" value="F:fructose transmembrane transporter activity"/>
    <property type="evidence" value="ECO:0007669"/>
    <property type="project" value="Ensembl"/>
</dbReference>
<dbReference type="AlphaFoldDB" id="H0WW21"/>
<feature type="domain" description="Major facilitator superfamily (MFS) profile" evidence="6">
    <location>
        <begin position="23"/>
        <end position="465"/>
    </location>
</feature>
<feature type="transmembrane region" description="Helical" evidence="5">
    <location>
        <begin position="194"/>
        <end position="215"/>
    </location>
</feature>
<feature type="transmembrane region" description="Helical" evidence="5">
    <location>
        <begin position="318"/>
        <end position="338"/>
    </location>
</feature>
<dbReference type="EMBL" id="AAQR03184671">
    <property type="status" value="NOT_ANNOTATED_CDS"/>
    <property type="molecule type" value="Genomic_DNA"/>
</dbReference>
<dbReference type="GO" id="GO:0046323">
    <property type="term" value="P:D-glucose import"/>
    <property type="evidence" value="ECO:0007669"/>
    <property type="project" value="TreeGrafter"/>
</dbReference>
<evidence type="ECO:0000313" key="8">
    <source>
        <dbReference type="Proteomes" id="UP000005225"/>
    </source>
</evidence>
<dbReference type="InterPro" id="IPR005828">
    <property type="entry name" value="MFS_sugar_transport-like"/>
</dbReference>
<dbReference type="FunCoup" id="H0WW21">
    <property type="interactions" value="350"/>
</dbReference>
<evidence type="ECO:0000256" key="4">
    <source>
        <dbReference type="ARBA" id="ARBA00023136"/>
    </source>
</evidence>
<dbReference type="GO" id="GO:0030054">
    <property type="term" value="C:cell junction"/>
    <property type="evidence" value="ECO:0007669"/>
    <property type="project" value="Ensembl"/>
</dbReference>
<keyword evidence="8" id="KW-1185">Reference proteome</keyword>
<accession>H0WW21</accession>
<dbReference type="InterPro" id="IPR003663">
    <property type="entry name" value="Sugar/inositol_transpt"/>
</dbReference>
<feature type="transmembrane region" description="Helical" evidence="5">
    <location>
        <begin position="441"/>
        <end position="461"/>
    </location>
</feature>
<dbReference type="eggNOG" id="KOG0569">
    <property type="taxonomic scope" value="Eukaryota"/>
</dbReference>
<name>H0WW21_OTOGA</name>
<dbReference type="OMA" id="VFFMYPE"/>
<dbReference type="HOGENOM" id="CLU_001265_30_11_1"/>
<dbReference type="InterPro" id="IPR036259">
    <property type="entry name" value="MFS_trans_sf"/>
</dbReference>
<dbReference type="PANTHER" id="PTHR23503:SF22">
    <property type="entry name" value="SOLUTE CARRIER FAMILY 2, FACILITATED GLUCOSE TRANSPORTER MEMBER 11"/>
    <property type="match status" value="1"/>
</dbReference>
<dbReference type="STRING" id="30611.ENSOGAP00000006544"/>
<dbReference type="EMBL" id="AAQR03184670">
    <property type="status" value="NOT_ANNOTATED_CDS"/>
    <property type="molecule type" value="Genomic_DNA"/>
</dbReference>
<feature type="transmembrane region" description="Helical" evidence="5">
    <location>
        <begin position="376"/>
        <end position="400"/>
    </location>
</feature>
<reference evidence="8" key="1">
    <citation type="submission" date="2011-03" db="EMBL/GenBank/DDBJ databases">
        <title>Version 3 of the genome sequence of Otolemur garnettii (Bushbaby).</title>
        <authorList>
            <consortium name="The Broad Institute Genome Sequencing Platform"/>
            <person name="Di Palma F."/>
            <person name="Johnson J."/>
            <person name="Lander E.S."/>
            <person name="Lindblad-Toh K."/>
            <person name="Jaffe D.B."/>
            <person name="Gnerre S."/>
            <person name="MacCallum I."/>
            <person name="Przybylski D."/>
            <person name="Ribeiro F.J."/>
            <person name="Burton J.N."/>
            <person name="Walker B.J."/>
            <person name="Sharpe T."/>
            <person name="Hall G."/>
        </authorList>
    </citation>
    <scope>NUCLEOTIDE SEQUENCE [LARGE SCALE GENOMIC DNA]</scope>
</reference>
<dbReference type="SUPFAM" id="SSF103473">
    <property type="entry name" value="MFS general substrate transporter"/>
    <property type="match status" value="1"/>
</dbReference>
<protein>
    <submittedName>
        <fullName evidence="7">Solute carrier family 2 member 11</fullName>
    </submittedName>
</protein>
<dbReference type="EMBL" id="AAQR03184672">
    <property type="status" value="NOT_ANNOTATED_CDS"/>
    <property type="molecule type" value="Genomic_DNA"/>
</dbReference>